<dbReference type="Proteomes" id="UP001596074">
    <property type="component" value="Unassembled WGS sequence"/>
</dbReference>
<protein>
    <recommendedName>
        <fullName evidence="3">Dehydrogenase</fullName>
    </recommendedName>
</protein>
<evidence type="ECO:0000313" key="1">
    <source>
        <dbReference type="EMBL" id="MFC5744772.1"/>
    </source>
</evidence>
<accession>A0ABW0ZQ62</accession>
<dbReference type="EMBL" id="JBHSON010000004">
    <property type="protein sequence ID" value="MFC5744772.1"/>
    <property type="molecule type" value="Genomic_DNA"/>
</dbReference>
<sequence>MTALLSRTRRLLDRLLPGTPATPRLCTMCGRTARRLSPAHHADIGSKRTPTCRRWGCPGELWHAEDLAAREERQATRDRRLLAQYPAEYEGTPPRMAWDGWWR</sequence>
<dbReference type="RefSeq" id="WP_378280229.1">
    <property type="nucleotide sequence ID" value="NZ_JBHSON010000004.1"/>
</dbReference>
<comment type="caution">
    <text evidence="1">The sequence shown here is derived from an EMBL/GenBank/DDBJ whole genome shotgun (WGS) entry which is preliminary data.</text>
</comment>
<evidence type="ECO:0000313" key="2">
    <source>
        <dbReference type="Proteomes" id="UP001596074"/>
    </source>
</evidence>
<organism evidence="1 2">
    <name type="scientific">Actinomadura rugatobispora</name>
    <dbReference type="NCBI Taxonomy" id="1994"/>
    <lineage>
        <taxon>Bacteria</taxon>
        <taxon>Bacillati</taxon>
        <taxon>Actinomycetota</taxon>
        <taxon>Actinomycetes</taxon>
        <taxon>Streptosporangiales</taxon>
        <taxon>Thermomonosporaceae</taxon>
        <taxon>Actinomadura</taxon>
    </lineage>
</organism>
<keyword evidence="2" id="KW-1185">Reference proteome</keyword>
<proteinExistence type="predicted"/>
<gene>
    <name evidence="1" type="ORF">ACFPZN_04005</name>
</gene>
<name>A0ABW0ZQ62_9ACTN</name>
<evidence type="ECO:0008006" key="3">
    <source>
        <dbReference type="Google" id="ProtNLM"/>
    </source>
</evidence>
<reference evidence="2" key="1">
    <citation type="journal article" date="2019" name="Int. J. Syst. Evol. Microbiol.">
        <title>The Global Catalogue of Microorganisms (GCM) 10K type strain sequencing project: providing services to taxonomists for standard genome sequencing and annotation.</title>
        <authorList>
            <consortium name="The Broad Institute Genomics Platform"/>
            <consortium name="The Broad Institute Genome Sequencing Center for Infectious Disease"/>
            <person name="Wu L."/>
            <person name="Ma J."/>
        </authorList>
    </citation>
    <scope>NUCLEOTIDE SEQUENCE [LARGE SCALE GENOMIC DNA]</scope>
    <source>
        <strain evidence="2">KCTC 42087</strain>
    </source>
</reference>